<dbReference type="GO" id="GO:0032981">
    <property type="term" value="P:mitochondrial respiratory chain complex I assembly"/>
    <property type="evidence" value="ECO:0007669"/>
    <property type="project" value="TreeGrafter"/>
</dbReference>
<keyword evidence="4" id="KW-0813">Transport</keyword>
<evidence type="ECO:0000256" key="9">
    <source>
        <dbReference type="ARBA" id="ARBA00022989"/>
    </source>
</evidence>
<comment type="similarity">
    <text evidence="3">Belongs to the complex I NDUFB3 subunit family.</text>
</comment>
<comment type="subcellular location">
    <subcellularLocation>
        <location evidence="2">Mitochondrion inner membrane</location>
        <topology evidence="2">Single-pass membrane protein</topology>
        <orientation evidence="2">Matrix side</orientation>
    </subcellularLocation>
</comment>
<keyword evidence="14" id="KW-1185">Reference proteome</keyword>
<evidence type="ECO:0000256" key="5">
    <source>
        <dbReference type="ARBA" id="ARBA00022660"/>
    </source>
</evidence>
<evidence type="ECO:0000256" key="2">
    <source>
        <dbReference type="ARBA" id="ARBA00004298"/>
    </source>
</evidence>
<dbReference type="AlphaFoldDB" id="A0A9N9B1N3"/>
<evidence type="ECO:0000256" key="4">
    <source>
        <dbReference type="ARBA" id="ARBA00022448"/>
    </source>
</evidence>
<evidence type="ECO:0000313" key="13">
    <source>
        <dbReference type="EMBL" id="CAG8549993.1"/>
    </source>
</evidence>
<dbReference type="OrthoDB" id="521512at2759"/>
<keyword evidence="10" id="KW-0496">Mitochondrion</keyword>
<evidence type="ECO:0000256" key="8">
    <source>
        <dbReference type="ARBA" id="ARBA00022982"/>
    </source>
</evidence>
<organism evidence="13 14">
    <name type="scientific">Ambispora gerdemannii</name>
    <dbReference type="NCBI Taxonomy" id="144530"/>
    <lineage>
        <taxon>Eukaryota</taxon>
        <taxon>Fungi</taxon>
        <taxon>Fungi incertae sedis</taxon>
        <taxon>Mucoromycota</taxon>
        <taxon>Glomeromycotina</taxon>
        <taxon>Glomeromycetes</taxon>
        <taxon>Archaeosporales</taxon>
        <taxon>Ambisporaceae</taxon>
        <taxon>Ambispora</taxon>
    </lineage>
</organism>
<name>A0A9N9B1N3_9GLOM</name>
<dbReference type="InterPro" id="IPR012576">
    <property type="entry name" value="NDUFB3"/>
</dbReference>
<dbReference type="PANTHER" id="PTHR15082:SF2">
    <property type="entry name" value="NADH DEHYDROGENASE [UBIQUINONE] 1 BETA SUBCOMPLEX SUBUNIT 3"/>
    <property type="match status" value="1"/>
</dbReference>
<sequence length="66" mass="8029">MSSPKTTPHWKQYNRLPTKKYHDPWARREAWRHHEMFSPRYQLMRLIPGFTWGVAAFIVYLGVEKV</sequence>
<keyword evidence="6 12" id="KW-0812">Transmembrane</keyword>
<keyword evidence="8" id="KW-0249">Electron transport</keyword>
<dbReference type="Proteomes" id="UP000789831">
    <property type="component" value="Unassembled WGS sequence"/>
</dbReference>
<evidence type="ECO:0000256" key="3">
    <source>
        <dbReference type="ARBA" id="ARBA00005667"/>
    </source>
</evidence>
<gene>
    <name evidence="13" type="ORF">AGERDE_LOCUS6617</name>
</gene>
<evidence type="ECO:0000256" key="7">
    <source>
        <dbReference type="ARBA" id="ARBA00022792"/>
    </source>
</evidence>
<dbReference type="EMBL" id="CAJVPL010001059">
    <property type="protein sequence ID" value="CAG8549993.1"/>
    <property type="molecule type" value="Genomic_DNA"/>
</dbReference>
<keyword evidence="5" id="KW-0679">Respiratory chain</keyword>
<evidence type="ECO:0000256" key="11">
    <source>
        <dbReference type="ARBA" id="ARBA00023136"/>
    </source>
</evidence>
<keyword evidence="7" id="KW-0999">Mitochondrion inner membrane</keyword>
<dbReference type="GO" id="GO:0022900">
    <property type="term" value="P:electron transport chain"/>
    <property type="evidence" value="ECO:0007669"/>
    <property type="project" value="InterPro"/>
</dbReference>
<accession>A0A9N9B1N3</accession>
<dbReference type="GO" id="GO:0005743">
    <property type="term" value="C:mitochondrial inner membrane"/>
    <property type="evidence" value="ECO:0007669"/>
    <property type="project" value="UniProtKB-SubCell"/>
</dbReference>
<evidence type="ECO:0000256" key="6">
    <source>
        <dbReference type="ARBA" id="ARBA00022692"/>
    </source>
</evidence>
<comment type="function">
    <text evidence="1">Accessory subunit of the mitochondrial membrane respiratory chain NADH dehydrogenase (Complex I), that is believed not to be involved in catalysis. Complex I functions in the transfer of electrons from NADH to the respiratory chain. The immediate electron acceptor for the enzyme is believed to be ubiquinone.</text>
</comment>
<evidence type="ECO:0000256" key="10">
    <source>
        <dbReference type="ARBA" id="ARBA00023128"/>
    </source>
</evidence>
<evidence type="ECO:0000256" key="12">
    <source>
        <dbReference type="SAM" id="Phobius"/>
    </source>
</evidence>
<evidence type="ECO:0000256" key="1">
    <source>
        <dbReference type="ARBA" id="ARBA00003195"/>
    </source>
</evidence>
<keyword evidence="9 12" id="KW-1133">Transmembrane helix</keyword>
<evidence type="ECO:0000313" key="14">
    <source>
        <dbReference type="Proteomes" id="UP000789831"/>
    </source>
</evidence>
<comment type="caution">
    <text evidence="13">The sequence shown here is derived from an EMBL/GenBank/DDBJ whole genome shotgun (WGS) entry which is preliminary data.</text>
</comment>
<protein>
    <submittedName>
        <fullName evidence="13">6432_t:CDS:1</fullName>
    </submittedName>
</protein>
<reference evidence="13" key="1">
    <citation type="submission" date="2021-06" db="EMBL/GenBank/DDBJ databases">
        <authorList>
            <person name="Kallberg Y."/>
            <person name="Tangrot J."/>
            <person name="Rosling A."/>
        </authorList>
    </citation>
    <scope>NUCLEOTIDE SEQUENCE</scope>
    <source>
        <strain evidence="13">MT106</strain>
    </source>
</reference>
<dbReference type="Pfam" id="PF08122">
    <property type="entry name" value="NDUF_B12"/>
    <property type="match status" value="1"/>
</dbReference>
<dbReference type="PANTHER" id="PTHR15082">
    <property type="entry name" value="NADH-UBIQUINONE OXIDOREDUCTASE B12 SUBUNIT"/>
    <property type="match status" value="1"/>
</dbReference>
<proteinExistence type="inferred from homology"/>
<keyword evidence="11 12" id="KW-0472">Membrane</keyword>
<feature type="transmembrane region" description="Helical" evidence="12">
    <location>
        <begin position="43"/>
        <end position="63"/>
    </location>
</feature>